<keyword evidence="3" id="KW-1185">Reference proteome</keyword>
<dbReference type="InterPro" id="IPR002110">
    <property type="entry name" value="Ankyrin_rpt"/>
</dbReference>
<dbReference type="SMART" id="SM00248">
    <property type="entry name" value="ANK"/>
    <property type="match status" value="2"/>
</dbReference>
<reference evidence="2" key="1">
    <citation type="submission" date="2021-06" db="EMBL/GenBank/DDBJ databases">
        <authorList>
            <person name="Hodson N. C."/>
            <person name="Mongue J. A."/>
            <person name="Jaron S. K."/>
        </authorList>
    </citation>
    <scope>NUCLEOTIDE SEQUENCE</scope>
</reference>
<feature type="region of interest" description="Disordered" evidence="1">
    <location>
        <begin position="247"/>
        <end position="271"/>
    </location>
</feature>
<dbReference type="Pfam" id="PF12796">
    <property type="entry name" value="Ank_2"/>
    <property type="match status" value="1"/>
</dbReference>
<evidence type="ECO:0000256" key="1">
    <source>
        <dbReference type="SAM" id="MobiDB-lite"/>
    </source>
</evidence>
<feature type="compositionally biased region" description="Basic and acidic residues" evidence="1">
    <location>
        <begin position="248"/>
        <end position="271"/>
    </location>
</feature>
<feature type="non-terminal residue" evidence="2">
    <location>
        <position position="1"/>
    </location>
</feature>
<evidence type="ECO:0000313" key="2">
    <source>
        <dbReference type="EMBL" id="CAG7733799.1"/>
    </source>
</evidence>
<evidence type="ECO:0000313" key="3">
    <source>
        <dbReference type="Proteomes" id="UP000708208"/>
    </source>
</evidence>
<gene>
    <name evidence="2" type="ORF">AFUS01_LOCUS22222</name>
</gene>
<proteinExistence type="predicted"/>
<dbReference type="AlphaFoldDB" id="A0A8J2K8Q6"/>
<accession>A0A8J2K8Q6</accession>
<comment type="caution">
    <text evidence="2">The sequence shown here is derived from an EMBL/GenBank/DDBJ whole genome shotgun (WGS) entry which is preliminary data.</text>
</comment>
<name>A0A8J2K8Q6_9HEXA</name>
<organism evidence="2 3">
    <name type="scientific">Allacma fusca</name>
    <dbReference type="NCBI Taxonomy" id="39272"/>
    <lineage>
        <taxon>Eukaryota</taxon>
        <taxon>Metazoa</taxon>
        <taxon>Ecdysozoa</taxon>
        <taxon>Arthropoda</taxon>
        <taxon>Hexapoda</taxon>
        <taxon>Collembola</taxon>
        <taxon>Symphypleona</taxon>
        <taxon>Sminthuridae</taxon>
        <taxon>Allacma</taxon>
    </lineage>
</organism>
<protein>
    <submittedName>
        <fullName evidence="2">Uncharacterized protein</fullName>
    </submittedName>
</protein>
<sequence length="411" mass="45163">MGATGSTLSKNERTVILESARAEVKLNKLDSLMVQNLMVSASPTLIEQMQDLRMKSPVDAIRKDAISEVQKALNDRKVNAAQEIGPSKITLLHIAVYYGSVATIQCLLRQPGIQVNACTSEGDTPIMLAVLSSESDLQSLKLVHLLIKDSRTSIFSKNTSKLPAVAALKKDYVDTAKFLVSNRFIQGYPLEQIVVLCKMALRFHHDDILQLILAGVKSDKLEHVIQQVRPKTPLEDIAKSLSALSIDPNHDKSASKMSEDPSEKWTEDAGDNKLRVGNHVQTLSKETVKRFLPPSSKDSDISKIAGQKAIIHNIIGESLYIELVDANCMAAINSKAVIFTDNGHCCALADESYATVGSFVRVIDNEDTVKGIQGDSKWRHGMEETCGRTGRVVRFTDAESAQVQFAWGCRF</sequence>
<dbReference type="UniPathway" id="UPA00143"/>
<dbReference type="EMBL" id="CAJVCH010256376">
    <property type="protein sequence ID" value="CAG7733799.1"/>
    <property type="molecule type" value="Genomic_DNA"/>
</dbReference>
<dbReference type="Proteomes" id="UP000708208">
    <property type="component" value="Unassembled WGS sequence"/>
</dbReference>
<dbReference type="GO" id="GO:0016567">
    <property type="term" value="P:protein ubiquitination"/>
    <property type="evidence" value="ECO:0007669"/>
    <property type="project" value="UniProtKB-UniPathway"/>
</dbReference>
<dbReference type="OrthoDB" id="194358at2759"/>